<dbReference type="EMBL" id="CM003605">
    <property type="protein sequence ID" value="KYP71256.1"/>
    <property type="molecule type" value="Genomic_DNA"/>
</dbReference>
<keyword evidence="2" id="KW-1185">Reference proteome</keyword>
<dbReference type="Proteomes" id="UP000075243">
    <property type="component" value="Chromosome 3"/>
</dbReference>
<accession>A0A151TW58</accession>
<organism evidence="1 2">
    <name type="scientific">Cajanus cajan</name>
    <name type="common">Pigeon pea</name>
    <name type="synonym">Cajanus indicus</name>
    <dbReference type="NCBI Taxonomy" id="3821"/>
    <lineage>
        <taxon>Eukaryota</taxon>
        <taxon>Viridiplantae</taxon>
        <taxon>Streptophyta</taxon>
        <taxon>Embryophyta</taxon>
        <taxon>Tracheophyta</taxon>
        <taxon>Spermatophyta</taxon>
        <taxon>Magnoliopsida</taxon>
        <taxon>eudicotyledons</taxon>
        <taxon>Gunneridae</taxon>
        <taxon>Pentapetalae</taxon>
        <taxon>rosids</taxon>
        <taxon>fabids</taxon>
        <taxon>Fabales</taxon>
        <taxon>Fabaceae</taxon>
        <taxon>Papilionoideae</taxon>
        <taxon>50 kb inversion clade</taxon>
        <taxon>NPAAA clade</taxon>
        <taxon>indigoferoid/millettioid clade</taxon>
        <taxon>Phaseoleae</taxon>
        <taxon>Cajanus</taxon>
    </lineage>
</organism>
<gene>
    <name evidence="1" type="ORF">KK1_010505</name>
</gene>
<dbReference type="AlphaFoldDB" id="A0A151TW58"/>
<name>A0A151TW58_CAJCA</name>
<dbReference type="Gramene" id="C.cajan_10215.t">
    <property type="protein sequence ID" value="C.cajan_10215.t.cds1"/>
    <property type="gene ID" value="C.cajan_10215"/>
</dbReference>
<proteinExistence type="predicted"/>
<protein>
    <submittedName>
        <fullName evidence="1">Uncharacterized protein</fullName>
    </submittedName>
</protein>
<reference evidence="1 2" key="1">
    <citation type="journal article" date="2012" name="Nat. Biotechnol.">
        <title>Draft genome sequence of pigeonpea (Cajanus cajan), an orphan legume crop of resource-poor farmers.</title>
        <authorList>
            <person name="Varshney R.K."/>
            <person name="Chen W."/>
            <person name="Li Y."/>
            <person name="Bharti A.K."/>
            <person name="Saxena R.K."/>
            <person name="Schlueter J.A."/>
            <person name="Donoghue M.T."/>
            <person name="Azam S."/>
            <person name="Fan G."/>
            <person name="Whaley A.M."/>
            <person name="Farmer A.D."/>
            <person name="Sheridan J."/>
            <person name="Iwata A."/>
            <person name="Tuteja R."/>
            <person name="Penmetsa R.V."/>
            <person name="Wu W."/>
            <person name="Upadhyaya H.D."/>
            <person name="Yang S.P."/>
            <person name="Shah T."/>
            <person name="Saxena K.B."/>
            <person name="Michael T."/>
            <person name="McCombie W.R."/>
            <person name="Yang B."/>
            <person name="Zhang G."/>
            <person name="Yang H."/>
            <person name="Wang J."/>
            <person name="Spillane C."/>
            <person name="Cook D.R."/>
            <person name="May G.D."/>
            <person name="Xu X."/>
            <person name="Jackson S.A."/>
        </authorList>
    </citation>
    <scope>NUCLEOTIDE SEQUENCE [LARGE SCALE GENOMIC DNA]</scope>
    <source>
        <strain evidence="2">cv. Asha</strain>
    </source>
</reference>
<dbReference type="OMA" id="LYHFIMK"/>
<evidence type="ECO:0000313" key="1">
    <source>
        <dbReference type="EMBL" id="KYP71256.1"/>
    </source>
</evidence>
<evidence type="ECO:0000313" key="2">
    <source>
        <dbReference type="Proteomes" id="UP000075243"/>
    </source>
</evidence>
<sequence length="126" mass="14226">MEQRELHLNICYKLYHFIMKTLASQAMKTVTLGARSHHGSSSTEVEITQREESVACRNINIDENVVGDLLPRAPKKIVSINDNVEEIISTGKKRSKLFMDQQEDPKPLRSILKVGSSNLNDKSNSM</sequence>